<sequence>MRVMTAGFGIKVGSTVLALGGSPAKSLHVAKTAAAATAAFHAPPPWGARSRPRTSSALGHRAGLRGVGGSRQRSGEERARTRWVDSRLAPQDRAPGGRVRMTATERQGRTIATAVGAEGSDIYCNRELNMNQLRTSARTYRVRNAQIKAVGFDMDYTLAQYFTAFDQLAFDGAKEKLVKDLGYPQDVDGFVYDPEHFSRGLVIDLERGNIIKMDRHKYVRVAFHGFKKLKSDERKRVYLDGQKLHTFTGRKYVSMDTLFSLVDAVLYAHLVELKDNGDETLKGKSYERLFRDVRKCVDLCHRDGVIKDRVAEDPAKYIMPDPDMAPMLKRFRKEGVQVFLLTNSLWDYTHVVMNFLCGNSKKEDRTTEWLDLFDVAITGACKPSFLVEPYLSLFRVDEETGSLSNTDGVMGTPSEFLAKGKVFQGGNWLHLHDLLTLSSGDQLLYVGDHMFADILRSKRTLGWRTCLIVPELENEMSANRENRDLRVEVNMLRTLQYHLDTRLDDVRLQAMEEGPDSPAGAELSKLEEEQVQLKSLLRGNGLMLHSKFHPDWGQLFKSGYQDSRFATQVATYACIYTSKASNLARVSTQRSFRPVRDVSAHDLILEAADSPNRFNNRG</sequence>
<reference evidence="6 7" key="1">
    <citation type="journal article" date="2010" name="Nature">
        <title>The Ectocarpus genome and the independent evolution of multicellularity in brown algae.</title>
        <authorList>
            <person name="Cock J.M."/>
            <person name="Sterck L."/>
            <person name="Rouze P."/>
            <person name="Scornet D."/>
            <person name="Allen A.E."/>
            <person name="Amoutzias G."/>
            <person name="Anthouard V."/>
            <person name="Artiguenave F."/>
            <person name="Aury J.M."/>
            <person name="Badger J.H."/>
            <person name="Beszteri B."/>
            <person name="Billiau K."/>
            <person name="Bonnet E."/>
            <person name="Bothwell J.H."/>
            <person name="Bowler C."/>
            <person name="Boyen C."/>
            <person name="Brownlee C."/>
            <person name="Carrano C.J."/>
            <person name="Charrier B."/>
            <person name="Cho G.Y."/>
            <person name="Coelho S.M."/>
            <person name="Collen J."/>
            <person name="Corre E."/>
            <person name="Da Silva C."/>
            <person name="Delage L."/>
            <person name="Delaroque N."/>
            <person name="Dittami S.M."/>
            <person name="Doulbeau S."/>
            <person name="Elias M."/>
            <person name="Farnham G."/>
            <person name="Gachon C.M."/>
            <person name="Gschloessl B."/>
            <person name="Heesch S."/>
            <person name="Jabbari K."/>
            <person name="Jubin C."/>
            <person name="Kawai H."/>
            <person name="Kimura K."/>
            <person name="Kloareg B."/>
            <person name="Kupper F.C."/>
            <person name="Lang D."/>
            <person name="Le Bail A."/>
            <person name="Leblanc C."/>
            <person name="Lerouge P."/>
            <person name="Lohr M."/>
            <person name="Lopez P.J."/>
            <person name="Martens C."/>
            <person name="Maumus F."/>
            <person name="Michel G."/>
            <person name="Miranda-Saavedra D."/>
            <person name="Morales J."/>
            <person name="Moreau H."/>
            <person name="Motomura T."/>
            <person name="Nagasato C."/>
            <person name="Napoli C.A."/>
            <person name="Nelson D.R."/>
            <person name="Nyvall-Collen P."/>
            <person name="Peters A.F."/>
            <person name="Pommier C."/>
            <person name="Potin P."/>
            <person name="Poulain J."/>
            <person name="Quesneville H."/>
            <person name="Read B."/>
            <person name="Rensing S.A."/>
            <person name="Ritter A."/>
            <person name="Rousvoal S."/>
            <person name="Samanta M."/>
            <person name="Samson G."/>
            <person name="Schroeder D.C."/>
            <person name="Segurens B."/>
            <person name="Strittmatter M."/>
            <person name="Tonon T."/>
            <person name="Tregear J.W."/>
            <person name="Valentin K."/>
            <person name="von Dassow P."/>
            <person name="Yamagishi T."/>
            <person name="Van de Peer Y."/>
            <person name="Wincker P."/>
        </authorList>
    </citation>
    <scope>NUCLEOTIDE SEQUENCE [LARGE SCALE GENOMIC DNA]</scope>
    <source>
        <strain evidence="7">Ec32 / CCAP1310/4</strain>
    </source>
</reference>
<evidence type="ECO:0000313" key="6">
    <source>
        <dbReference type="EMBL" id="CBJ29965.1"/>
    </source>
</evidence>
<dbReference type="EMBL" id="FN648209">
    <property type="protein sequence ID" value="CBJ29965.1"/>
    <property type="molecule type" value="Genomic_DNA"/>
</dbReference>
<dbReference type="Pfam" id="PF05761">
    <property type="entry name" value="5_nucleotid"/>
    <property type="match status" value="1"/>
</dbReference>
<accession>D7FMF3</accession>
<feature type="region of interest" description="Disordered" evidence="5">
    <location>
        <begin position="44"/>
        <end position="81"/>
    </location>
</feature>
<keyword evidence="2" id="KW-0479">Metal-binding</keyword>
<dbReference type="InterPro" id="IPR008380">
    <property type="entry name" value="HAD-SF_hydro_IG_5-nucl"/>
</dbReference>
<dbReference type="OrthoDB" id="10252832at2759"/>
<dbReference type="eggNOG" id="KOG2469">
    <property type="taxonomic scope" value="Eukaryota"/>
</dbReference>
<evidence type="ECO:0000256" key="2">
    <source>
        <dbReference type="ARBA" id="ARBA00022723"/>
    </source>
</evidence>
<evidence type="ECO:0000256" key="3">
    <source>
        <dbReference type="ARBA" id="ARBA00022801"/>
    </source>
</evidence>
<dbReference type="NCBIfam" id="TIGR02244">
    <property type="entry name" value="HAD-IG-Ncltidse"/>
    <property type="match status" value="1"/>
</dbReference>
<dbReference type="PANTHER" id="PTHR12103:SF15">
    <property type="entry name" value="CYTOSOLIC PURINE 5'-NUCLEOTIDASE"/>
    <property type="match status" value="1"/>
</dbReference>
<name>D7FMF3_ECTSI</name>
<dbReference type="Gene3D" id="3.40.50.1000">
    <property type="entry name" value="HAD superfamily/HAD-like"/>
    <property type="match status" value="1"/>
</dbReference>
<dbReference type="InterPro" id="IPR036412">
    <property type="entry name" value="HAD-like_sf"/>
</dbReference>
<gene>
    <name evidence="6" type="ORF">Esi_0169_0029</name>
</gene>
<evidence type="ECO:0000256" key="5">
    <source>
        <dbReference type="SAM" id="MobiDB-lite"/>
    </source>
</evidence>
<dbReference type="AlphaFoldDB" id="D7FMF3"/>
<organism evidence="6 7">
    <name type="scientific">Ectocarpus siliculosus</name>
    <name type="common">Brown alga</name>
    <name type="synonym">Conferva siliculosa</name>
    <dbReference type="NCBI Taxonomy" id="2880"/>
    <lineage>
        <taxon>Eukaryota</taxon>
        <taxon>Sar</taxon>
        <taxon>Stramenopiles</taxon>
        <taxon>Ochrophyta</taxon>
        <taxon>PX clade</taxon>
        <taxon>Phaeophyceae</taxon>
        <taxon>Ectocarpales</taxon>
        <taxon>Ectocarpaceae</taxon>
        <taxon>Ectocarpus</taxon>
    </lineage>
</organism>
<dbReference type="GO" id="GO:0008253">
    <property type="term" value="F:5'-nucleotidase activity"/>
    <property type="evidence" value="ECO:0007669"/>
    <property type="project" value="TreeGrafter"/>
</dbReference>
<dbReference type="EMBL" id="FN649728">
    <property type="protein sequence ID" value="CBJ29965.1"/>
    <property type="molecule type" value="Genomic_DNA"/>
</dbReference>
<dbReference type="PANTHER" id="PTHR12103">
    <property type="entry name" value="5'-NUCLEOTIDASE DOMAIN-CONTAINING"/>
    <property type="match status" value="1"/>
</dbReference>
<protein>
    <submittedName>
        <fullName evidence="6">5'-nucleotidase</fullName>
    </submittedName>
</protein>
<dbReference type="OMA" id="YVGDHMY"/>
<keyword evidence="4" id="KW-0460">Magnesium</keyword>
<evidence type="ECO:0000256" key="4">
    <source>
        <dbReference type="ARBA" id="ARBA00022842"/>
    </source>
</evidence>
<comment type="similarity">
    <text evidence="1">Belongs to the 5'(3')-deoxyribonucleotidase family.</text>
</comment>
<dbReference type="InterPro" id="IPR023214">
    <property type="entry name" value="HAD_sf"/>
</dbReference>
<keyword evidence="3" id="KW-0378">Hydrolase</keyword>
<dbReference type="InParanoid" id="D7FMF3"/>
<dbReference type="SUPFAM" id="SSF56784">
    <property type="entry name" value="HAD-like"/>
    <property type="match status" value="1"/>
</dbReference>
<dbReference type="Proteomes" id="UP000002630">
    <property type="component" value="Linkage Group LG03"/>
</dbReference>
<evidence type="ECO:0000313" key="7">
    <source>
        <dbReference type="Proteomes" id="UP000002630"/>
    </source>
</evidence>
<evidence type="ECO:0000256" key="1">
    <source>
        <dbReference type="ARBA" id="ARBA00009589"/>
    </source>
</evidence>
<dbReference type="STRING" id="2880.D7FMF3"/>
<dbReference type="GO" id="GO:0046872">
    <property type="term" value="F:metal ion binding"/>
    <property type="evidence" value="ECO:0007669"/>
    <property type="project" value="UniProtKB-KW"/>
</dbReference>
<proteinExistence type="inferred from homology"/>
<keyword evidence="7" id="KW-1185">Reference proteome</keyword>